<proteinExistence type="predicted"/>
<dbReference type="Gene3D" id="2.60.120.200">
    <property type="match status" value="1"/>
</dbReference>
<keyword evidence="3" id="KW-1185">Reference proteome</keyword>
<dbReference type="Proteomes" id="UP000799770">
    <property type="component" value="Unassembled WGS sequence"/>
</dbReference>
<dbReference type="CDD" id="cd02181">
    <property type="entry name" value="GH16_fungal_Lam16A_glucanase"/>
    <property type="match status" value="1"/>
</dbReference>
<dbReference type="AlphaFoldDB" id="A0A6A5ZQF8"/>
<dbReference type="PANTHER" id="PTHR10963:SF24">
    <property type="entry name" value="GLYCOSIDASE C21B10.07-RELATED"/>
    <property type="match status" value="1"/>
</dbReference>
<evidence type="ECO:0000259" key="1">
    <source>
        <dbReference type="PROSITE" id="PS51762"/>
    </source>
</evidence>
<feature type="non-terminal residue" evidence="2">
    <location>
        <position position="1"/>
    </location>
</feature>
<protein>
    <submittedName>
        <fullName evidence="2">Concanavalin A-like lectin/glucanase domain-containing protein</fullName>
    </submittedName>
</protein>
<sequence length="334" mass="35606">NASASQYSLTTDLSYKNFFANFDLFSGLDPTEGFVSYQPLASAVNSSLVGYLGQNVFLGVDYQNKDPAGRMSVRAESNKTFGQGLLIADLAHMPGSICGSWPAFWALGVGEDGKAMWPQAGEIDILEGVNDGMTNSVTLHTGEGCAVDNATSPLGPNQANTADAQMAFSGNMKTGDCNIAAANQDKNVGCSIAAPETVDGKQLPTYGDAFNKAGGGVYAMEWSSSGISVWFFASNTTASSIDLKEHPDTSTFGTPIARFSGSGCDFDTKFSNMKIIFNIAFCGQWAGDEKVWGQSCAKKTGVAKCADYVRDHPEAFAESYWEIRGLRWFEKAKG</sequence>
<dbReference type="GO" id="GO:0009251">
    <property type="term" value="P:glucan catabolic process"/>
    <property type="evidence" value="ECO:0007669"/>
    <property type="project" value="TreeGrafter"/>
</dbReference>
<gene>
    <name evidence="2" type="ORF">BDV96DRAFT_455097</name>
</gene>
<organism evidence="2 3">
    <name type="scientific">Lophiotrema nucula</name>
    <dbReference type="NCBI Taxonomy" id="690887"/>
    <lineage>
        <taxon>Eukaryota</taxon>
        <taxon>Fungi</taxon>
        <taxon>Dikarya</taxon>
        <taxon>Ascomycota</taxon>
        <taxon>Pezizomycotina</taxon>
        <taxon>Dothideomycetes</taxon>
        <taxon>Pleosporomycetidae</taxon>
        <taxon>Pleosporales</taxon>
        <taxon>Lophiotremataceae</taxon>
        <taxon>Lophiotrema</taxon>
    </lineage>
</organism>
<feature type="domain" description="GH16" evidence="1">
    <location>
        <begin position="23"/>
        <end position="317"/>
    </location>
</feature>
<dbReference type="PROSITE" id="PS51762">
    <property type="entry name" value="GH16_2"/>
    <property type="match status" value="1"/>
</dbReference>
<evidence type="ECO:0000313" key="3">
    <source>
        <dbReference type="Proteomes" id="UP000799770"/>
    </source>
</evidence>
<feature type="non-terminal residue" evidence="2">
    <location>
        <position position="334"/>
    </location>
</feature>
<evidence type="ECO:0000313" key="2">
    <source>
        <dbReference type="EMBL" id="KAF2121932.1"/>
    </source>
</evidence>
<name>A0A6A5ZQF8_9PLEO</name>
<dbReference type="EMBL" id="ML977311">
    <property type="protein sequence ID" value="KAF2121932.1"/>
    <property type="molecule type" value="Genomic_DNA"/>
</dbReference>
<accession>A0A6A5ZQF8</accession>
<keyword evidence="2" id="KW-0430">Lectin</keyword>
<reference evidence="2" key="1">
    <citation type="journal article" date="2020" name="Stud. Mycol.">
        <title>101 Dothideomycetes genomes: a test case for predicting lifestyles and emergence of pathogens.</title>
        <authorList>
            <person name="Haridas S."/>
            <person name="Albert R."/>
            <person name="Binder M."/>
            <person name="Bloem J."/>
            <person name="Labutti K."/>
            <person name="Salamov A."/>
            <person name="Andreopoulos B."/>
            <person name="Baker S."/>
            <person name="Barry K."/>
            <person name="Bills G."/>
            <person name="Bluhm B."/>
            <person name="Cannon C."/>
            <person name="Castanera R."/>
            <person name="Culley D."/>
            <person name="Daum C."/>
            <person name="Ezra D."/>
            <person name="Gonzalez J."/>
            <person name="Henrissat B."/>
            <person name="Kuo A."/>
            <person name="Liang C."/>
            <person name="Lipzen A."/>
            <person name="Lutzoni F."/>
            <person name="Magnuson J."/>
            <person name="Mondo S."/>
            <person name="Nolan M."/>
            <person name="Ohm R."/>
            <person name="Pangilinan J."/>
            <person name="Park H.-J."/>
            <person name="Ramirez L."/>
            <person name="Alfaro M."/>
            <person name="Sun H."/>
            <person name="Tritt A."/>
            <person name="Yoshinaga Y."/>
            <person name="Zwiers L.-H."/>
            <person name="Turgeon B."/>
            <person name="Goodwin S."/>
            <person name="Spatafora J."/>
            <person name="Crous P."/>
            <person name="Grigoriev I."/>
        </authorList>
    </citation>
    <scope>NUCLEOTIDE SEQUENCE</scope>
    <source>
        <strain evidence="2">CBS 627.86</strain>
    </source>
</reference>
<dbReference type="InterPro" id="IPR050546">
    <property type="entry name" value="Glycosyl_Hydrlase_16"/>
</dbReference>
<dbReference type="InterPro" id="IPR013320">
    <property type="entry name" value="ConA-like_dom_sf"/>
</dbReference>
<dbReference type="SUPFAM" id="SSF49899">
    <property type="entry name" value="Concanavalin A-like lectins/glucanases"/>
    <property type="match status" value="1"/>
</dbReference>
<dbReference type="GO" id="GO:0004553">
    <property type="term" value="F:hydrolase activity, hydrolyzing O-glycosyl compounds"/>
    <property type="evidence" value="ECO:0007669"/>
    <property type="project" value="InterPro"/>
</dbReference>
<dbReference type="InterPro" id="IPR000757">
    <property type="entry name" value="Beta-glucanase-like"/>
</dbReference>
<dbReference type="GO" id="GO:0030246">
    <property type="term" value="F:carbohydrate binding"/>
    <property type="evidence" value="ECO:0007669"/>
    <property type="project" value="UniProtKB-KW"/>
</dbReference>
<dbReference type="OrthoDB" id="192832at2759"/>
<dbReference type="PANTHER" id="PTHR10963">
    <property type="entry name" value="GLYCOSYL HYDROLASE-RELATED"/>
    <property type="match status" value="1"/>
</dbReference>
<dbReference type="Pfam" id="PF26113">
    <property type="entry name" value="GH16_XgeA"/>
    <property type="match status" value="1"/>
</dbReference>